<accession>A0A0L6JHG6</accession>
<dbReference type="RefSeq" id="WP_036946359.1">
    <property type="nucleotide sequence ID" value="NZ_KN050763.1"/>
</dbReference>
<dbReference type="SUPFAM" id="SSF51230">
    <property type="entry name" value="Single hybrid motif"/>
    <property type="match status" value="1"/>
</dbReference>
<feature type="domain" description="Lipoyl-binding" evidence="2">
    <location>
        <begin position="53"/>
        <end position="131"/>
    </location>
</feature>
<dbReference type="InterPro" id="IPR001882">
    <property type="entry name" value="Biotin_BS"/>
</dbReference>
<dbReference type="Proteomes" id="UP000036923">
    <property type="component" value="Unassembled WGS sequence"/>
</dbReference>
<dbReference type="AlphaFoldDB" id="A0A0L6JHG6"/>
<dbReference type="PANTHER" id="PTHR45266">
    <property type="entry name" value="OXALOACETATE DECARBOXYLASE ALPHA CHAIN"/>
    <property type="match status" value="1"/>
</dbReference>
<organism evidence="3 4">
    <name type="scientific">Pseudobacteroides cellulosolvens ATCC 35603 = DSM 2933</name>
    <dbReference type="NCBI Taxonomy" id="398512"/>
    <lineage>
        <taxon>Bacteria</taxon>
        <taxon>Bacillati</taxon>
        <taxon>Bacillota</taxon>
        <taxon>Clostridia</taxon>
        <taxon>Eubacteriales</taxon>
        <taxon>Oscillospiraceae</taxon>
        <taxon>Pseudobacteroides</taxon>
    </lineage>
</organism>
<gene>
    <name evidence="3" type="ORF">Bccel_0412</name>
</gene>
<evidence type="ECO:0000259" key="2">
    <source>
        <dbReference type="PROSITE" id="PS50968"/>
    </source>
</evidence>
<dbReference type="OrthoDB" id="9812676at2"/>
<dbReference type="Gene3D" id="2.40.50.100">
    <property type="match status" value="1"/>
</dbReference>
<reference evidence="4" key="1">
    <citation type="submission" date="2015-07" db="EMBL/GenBank/DDBJ databases">
        <title>Near-Complete Genome Sequence of the Cellulolytic Bacterium Bacteroides (Pseudobacteroides) cellulosolvens ATCC 35603.</title>
        <authorList>
            <person name="Dassa B."/>
            <person name="Utturkar S.M."/>
            <person name="Klingeman D.M."/>
            <person name="Hurt R.A."/>
            <person name="Keller M."/>
            <person name="Xu J."/>
            <person name="Reddy Y.H.K."/>
            <person name="Borovok I."/>
            <person name="Grinberg I.R."/>
            <person name="Lamed R."/>
            <person name="Zhivin O."/>
            <person name="Bayer E.A."/>
            <person name="Brown S.D."/>
        </authorList>
    </citation>
    <scope>NUCLEOTIDE SEQUENCE [LARGE SCALE GENOMIC DNA]</scope>
    <source>
        <strain evidence="4">DSM 2933</strain>
    </source>
</reference>
<sequence>MKYIVTINGKNYEVKVEKGQATIVKTTETAEKAYVSQTVSASAQPAVSSQPAAATSVVSGDGEPIKSPMPGVILDVRVSAGATVKKGDILFILEAMKMENEIAAPENGVITAVSIAKGTSVSTGDVLALLKT</sequence>
<keyword evidence="1" id="KW-0092">Biotin</keyword>
<proteinExistence type="predicted"/>
<evidence type="ECO:0000313" key="3">
    <source>
        <dbReference type="EMBL" id="KNY25155.1"/>
    </source>
</evidence>
<evidence type="ECO:0000256" key="1">
    <source>
        <dbReference type="ARBA" id="ARBA00023267"/>
    </source>
</evidence>
<dbReference type="PROSITE" id="PS00188">
    <property type="entry name" value="BIOTIN"/>
    <property type="match status" value="1"/>
</dbReference>
<dbReference type="EMBL" id="LGTC01000001">
    <property type="protein sequence ID" value="KNY25155.1"/>
    <property type="molecule type" value="Genomic_DNA"/>
</dbReference>
<dbReference type="PANTHER" id="PTHR45266:SF3">
    <property type="entry name" value="OXALOACETATE DECARBOXYLASE ALPHA CHAIN"/>
    <property type="match status" value="1"/>
</dbReference>
<dbReference type="PROSITE" id="PS50968">
    <property type="entry name" value="BIOTINYL_LIPOYL"/>
    <property type="match status" value="1"/>
</dbReference>
<name>A0A0L6JHG6_9FIRM</name>
<evidence type="ECO:0000313" key="4">
    <source>
        <dbReference type="Proteomes" id="UP000036923"/>
    </source>
</evidence>
<dbReference type="InterPro" id="IPR000089">
    <property type="entry name" value="Biotin_lipoyl"/>
</dbReference>
<comment type="caution">
    <text evidence="3">The sequence shown here is derived from an EMBL/GenBank/DDBJ whole genome shotgun (WGS) entry which is preliminary data.</text>
</comment>
<dbReference type="FunFam" id="2.40.50.100:FF:000003">
    <property type="entry name" value="Acetyl-CoA carboxylase biotin carboxyl carrier protein"/>
    <property type="match status" value="1"/>
</dbReference>
<dbReference type="InterPro" id="IPR011053">
    <property type="entry name" value="Single_hybrid_motif"/>
</dbReference>
<protein>
    <submittedName>
        <fullName evidence="3">Biotin/lipoyl attachment domain-containing protein</fullName>
    </submittedName>
</protein>
<dbReference type="CDD" id="cd06850">
    <property type="entry name" value="biotinyl_domain"/>
    <property type="match status" value="1"/>
</dbReference>
<dbReference type="STRING" id="398512.Bccel_0412"/>
<dbReference type="eggNOG" id="COG4770">
    <property type="taxonomic scope" value="Bacteria"/>
</dbReference>
<keyword evidence="4" id="KW-1185">Reference proteome</keyword>
<dbReference type="InterPro" id="IPR050709">
    <property type="entry name" value="Biotin_Carboxyl_Carrier/Decarb"/>
</dbReference>
<dbReference type="Pfam" id="PF00364">
    <property type="entry name" value="Biotin_lipoyl"/>
    <property type="match status" value="1"/>
</dbReference>